<evidence type="ECO:0000313" key="8">
    <source>
        <dbReference type="Proteomes" id="UP000321058"/>
    </source>
</evidence>
<dbReference type="Pfam" id="PF14559">
    <property type="entry name" value="TPR_19"/>
    <property type="match status" value="1"/>
</dbReference>
<sequence>MSVYAFGPFILDTAGRRLTRDGQRMAVPGKAWQILLMLAEAGGRLVSHDTFRARLWPNIVVEDRTLTVHMSTLRKALGDGSADLIETVSREGYRLSAPVRVLLEAGPQAASALPIATAKTLAVRPFATPELAEADSYLGVGIADAVTTALGVEDLAGARSLGVEHLLEGSVQRSAERLRVEVRLIEVASGRTEWSERFEQAPMDPSALQDAIAARVATSLPQSSPADQDVQSYRPRAAEAYFLQLEARAHLKPFTRLPLIKALTLFEQALVLDPDYAMAHAGLASTYLLMASTAMLRPLQVDEAMPMARRHAQRAIALDEGLAEAWAALGRVKMEYDWDWDGAEADLAHAVALNASSVEALGTFGQFLSAMGRHDEAIDAMEQAQRLDPRSVETLQHLAIVYWMAGHADRALAAVGDSLKVLPASTRAHYGRMMILDQLGRRDEAMAERLTTLRGLAVAEGLAEHVEALACSKGWREAMIVWIGLLERTNRWEGAAQQWMAVGEPGRALDALEHCVKARTTYLCFTAQNPCFRPLHGDPRFEQILRALKLDGRARSES</sequence>
<evidence type="ECO:0000256" key="5">
    <source>
        <dbReference type="PROSITE-ProRule" id="PRU01091"/>
    </source>
</evidence>
<dbReference type="AlphaFoldDB" id="A0A512N8X3"/>
<dbReference type="GO" id="GO:0046813">
    <property type="term" value="P:receptor-mediated virion attachment to host cell"/>
    <property type="evidence" value="ECO:0007669"/>
    <property type="project" value="TreeGrafter"/>
</dbReference>
<dbReference type="PROSITE" id="PS50005">
    <property type="entry name" value="TPR"/>
    <property type="match status" value="1"/>
</dbReference>
<dbReference type="SUPFAM" id="SSF48452">
    <property type="entry name" value="TPR-like"/>
    <property type="match status" value="1"/>
</dbReference>
<dbReference type="InterPro" id="IPR001867">
    <property type="entry name" value="OmpR/PhoB-type_DNA-bd"/>
</dbReference>
<feature type="domain" description="OmpR/PhoB-type" evidence="6">
    <location>
        <begin position="1"/>
        <end position="97"/>
    </location>
</feature>
<dbReference type="InterPro" id="IPR050498">
    <property type="entry name" value="Ycf3"/>
</dbReference>
<dbReference type="InterPro" id="IPR011990">
    <property type="entry name" value="TPR-like_helical_dom_sf"/>
</dbReference>
<organism evidence="7 8">
    <name type="scientific">Reyranella soli</name>
    <dbReference type="NCBI Taxonomy" id="1230389"/>
    <lineage>
        <taxon>Bacteria</taxon>
        <taxon>Pseudomonadati</taxon>
        <taxon>Pseudomonadota</taxon>
        <taxon>Alphaproteobacteria</taxon>
        <taxon>Hyphomicrobiales</taxon>
        <taxon>Reyranellaceae</taxon>
        <taxon>Reyranella</taxon>
    </lineage>
</organism>
<evidence type="ECO:0000256" key="1">
    <source>
        <dbReference type="ARBA" id="ARBA00022737"/>
    </source>
</evidence>
<dbReference type="GO" id="GO:0000160">
    <property type="term" value="P:phosphorelay signal transduction system"/>
    <property type="evidence" value="ECO:0007669"/>
    <property type="project" value="InterPro"/>
</dbReference>
<dbReference type="InterPro" id="IPR019734">
    <property type="entry name" value="TPR_rpt"/>
</dbReference>
<dbReference type="GO" id="GO:0006355">
    <property type="term" value="P:regulation of DNA-templated transcription"/>
    <property type="evidence" value="ECO:0007669"/>
    <property type="project" value="InterPro"/>
</dbReference>
<evidence type="ECO:0000256" key="3">
    <source>
        <dbReference type="ARBA" id="ARBA00023125"/>
    </source>
</evidence>
<name>A0A512N8X3_9HYPH</name>
<keyword evidence="2 4" id="KW-0802">TPR repeat</keyword>
<feature type="DNA-binding region" description="OmpR/PhoB-type" evidence="5">
    <location>
        <begin position="1"/>
        <end position="97"/>
    </location>
</feature>
<dbReference type="GO" id="GO:0009279">
    <property type="term" value="C:cell outer membrane"/>
    <property type="evidence" value="ECO:0007669"/>
    <property type="project" value="TreeGrafter"/>
</dbReference>
<dbReference type="InterPro" id="IPR036388">
    <property type="entry name" value="WH-like_DNA-bd_sf"/>
</dbReference>
<evidence type="ECO:0000256" key="2">
    <source>
        <dbReference type="ARBA" id="ARBA00022803"/>
    </source>
</evidence>
<comment type="caution">
    <text evidence="7">The sequence shown here is derived from an EMBL/GenBank/DDBJ whole genome shotgun (WGS) entry which is preliminary data.</text>
</comment>
<gene>
    <name evidence="7" type="ORF">RSO01_26000</name>
</gene>
<protein>
    <recommendedName>
        <fullName evidence="6">OmpR/PhoB-type domain-containing protein</fullName>
    </recommendedName>
</protein>
<keyword evidence="1" id="KW-0677">Repeat</keyword>
<dbReference type="InterPro" id="IPR016032">
    <property type="entry name" value="Sig_transdc_resp-reg_C-effctor"/>
</dbReference>
<proteinExistence type="predicted"/>
<dbReference type="Gene3D" id="1.10.10.10">
    <property type="entry name" value="Winged helix-like DNA-binding domain superfamily/Winged helix DNA-binding domain"/>
    <property type="match status" value="1"/>
</dbReference>
<dbReference type="PROSITE" id="PS51755">
    <property type="entry name" value="OMPR_PHOB"/>
    <property type="match status" value="1"/>
</dbReference>
<reference evidence="7 8" key="1">
    <citation type="submission" date="2019-07" db="EMBL/GenBank/DDBJ databases">
        <title>Whole genome shotgun sequence of Reyranella soli NBRC 108950.</title>
        <authorList>
            <person name="Hosoyama A."/>
            <person name="Uohara A."/>
            <person name="Ohji S."/>
            <person name="Ichikawa N."/>
        </authorList>
    </citation>
    <scope>NUCLEOTIDE SEQUENCE [LARGE SCALE GENOMIC DNA]</scope>
    <source>
        <strain evidence="7 8">NBRC 108950</strain>
    </source>
</reference>
<keyword evidence="8" id="KW-1185">Reference proteome</keyword>
<accession>A0A512N8X3</accession>
<evidence type="ECO:0000313" key="7">
    <source>
        <dbReference type="EMBL" id="GEP55434.1"/>
    </source>
</evidence>
<dbReference type="SMART" id="SM00862">
    <property type="entry name" value="Trans_reg_C"/>
    <property type="match status" value="1"/>
</dbReference>
<dbReference type="RefSeq" id="WP_170303024.1">
    <property type="nucleotide sequence ID" value="NZ_BKAJ01000038.1"/>
</dbReference>
<dbReference type="Pfam" id="PF00486">
    <property type="entry name" value="Trans_reg_C"/>
    <property type="match status" value="1"/>
</dbReference>
<keyword evidence="3 5" id="KW-0238">DNA-binding</keyword>
<dbReference type="EMBL" id="BKAJ01000038">
    <property type="protein sequence ID" value="GEP55434.1"/>
    <property type="molecule type" value="Genomic_DNA"/>
</dbReference>
<dbReference type="PANTHER" id="PTHR44858">
    <property type="entry name" value="TETRATRICOPEPTIDE REPEAT PROTEIN 6"/>
    <property type="match status" value="1"/>
</dbReference>
<dbReference type="SMART" id="SM00028">
    <property type="entry name" value="TPR"/>
    <property type="match status" value="3"/>
</dbReference>
<dbReference type="SUPFAM" id="SSF46894">
    <property type="entry name" value="C-terminal effector domain of the bipartite response regulators"/>
    <property type="match status" value="1"/>
</dbReference>
<feature type="repeat" description="TPR" evidence="4">
    <location>
        <begin position="358"/>
        <end position="391"/>
    </location>
</feature>
<dbReference type="PANTHER" id="PTHR44858:SF1">
    <property type="entry name" value="UDP-N-ACETYLGLUCOSAMINE--PEPTIDE N-ACETYLGLUCOSAMINYLTRANSFERASE SPINDLY-RELATED"/>
    <property type="match status" value="1"/>
</dbReference>
<dbReference type="CDD" id="cd00383">
    <property type="entry name" value="trans_reg_C"/>
    <property type="match status" value="1"/>
</dbReference>
<dbReference type="Proteomes" id="UP000321058">
    <property type="component" value="Unassembled WGS sequence"/>
</dbReference>
<evidence type="ECO:0000259" key="6">
    <source>
        <dbReference type="PROSITE" id="PS51755"/>
    </source>
</evidence>
<dbReference type="Gene3D" id="1.25.40.10">
    <property type="entry name" value="Tetratricopeptide repeat domain"/>
    <property type="match status" value="1"/>
</dbReference>
<dbReference type="GO" id="GO:0003677">
    <property type="term" value="F:DNA binding"/>
    <property type="evidence" value="ECO:0007669"/>
    <property type="project" value="UniProtKB-UniRule"/>
</dbReference>
<evidence type="ECO:0000256" key="4">
    <source>
        <dbReference type="PROSITE-ProRule" id="PRU00339"/>
    </source>
</evidence>